<sequence>MNQHSNCKANLNSNCENTFNVLTRKEWMHLVPDDHEIFKHSRHNYLHRSNDNKLDDPLYDV</sequence>
<dbReference type="AlphaFoldDB" id="A0A3M7SCW4"/>
<gene>
    <name evidence="1" type="ORF">BpHYR1_019114</name>
</gene>
<reference evidence="1 2" key="1">
    <citation type="journal article" date="2018" name="Sci. Rep.">
        <title>Genomic signatures of local adaptation to the degree of environmental predictability in rotifers.</title>
        <authorList>
            <person name="Franch-Gras L."/>
            <person name="Hahn C."/>
            <person name="Garcia-Roger E.M."/>
            <person name="Carmona M.J."/>
            <person name="Serra M."/>
            <person name="Gomez A."/>
        </authorList>
    </citation>
    <scope>NUCLEOTIDE SEQUENCE [LARGE SCALE GENOMIC DNA]</scope>
    <source>
        <strain evidence="1">HYR1</strain>
    </source>
</reference>
<proteinExistence type="predicted"/>
<name>A0A3M7SCW4_BRAPC</name>
<organism evidence="1 2">
    <name type="scientific">Brachionus plicatilis</name>
    <name type="common">Marine rotifer</name>
    <name type="synonym">Brachionus muelleri</name>
    <dbReference type="NCBI Taxonomy" id="10195"/>
    <lineage>
        <taxon>Eukaryota</taxon>
        <taxon>Metazoa</taxon>
        <taxon>Spiralia</taxon>
        <taxon>Gnathifera</taxon>
        <taxon>Rotifera</taxon>
        <taxon>Eurotatoria</taxon>
        <taxon>Monogononta</taxon>
        <taxon>Pseudotrocha</taxon>
        <taxon>Ploima</taxon>
        <taxon>Brachionidae</taxon>
        <taxon>Brachionus</taxon>
    </lineage>
</organism>
<protein>
    <submittedName>
        <fullName evidence="1">Uncharacterized protein</fullName>
    </submittedName>
</protein>
<dbReference type="Proteomes" id="UP000276133">
    <property type="component" value="Unassembled WGS sequence"/>
</dbReference>
<evidence type="ECO:0000313" key="2">
    <source>
        <dbReference type="Proteomes" id="UP000276133"/>
    </source>
</evidence>
<comment type="caution">
    <text evidence="1">The sequence shown here is derived from an EMBL/GenBank/DDBJ whole genome shotgun (WGS) entry which is preliminary data.</text>
</comment>
<accession>A0A3M7SCW4</accession>
<dbReference type="EMBL" id="REGN01001607">
    <property type="protein sequence ID" value="RNA33654.1"/>
    <property type="molecule type" value="Genomic_DNA"/>
</dbReference>
<evidence type="ECO:0000313" key="1">
    <source>
        <dbReference type="EMBL" id="RNA33654.1"/>
    </source>
</evidence>
<keyword evidence="2" id="KW-1185">Reference proteome</keyword>